<feature type="transmembrane region" description="Helical" evidence="6">
    <location>
        <begin position="322"/>
        <end position="343"/>
    </location>
</feature>
<keyword evidence="9" id="KW-1185">Reference proteome</keyword>
<dbReference type="GO" id="GO:0022857">
    <property type="term" value="F:transmembrane transporter activity"/>
    <property type="evidence" value="ECO:0007669"/>
    <property type="project" value="InterPro"/>
</dbReference>
<evidence type="ECO:0000256" key="4">
    <source>
        <dbReference type="ARBA" id="ARBA00022989"/>
    </source>
</evidence>
<name>A0AAE3GZX8_9BACT</name>
<dbReference type="InterPro" id="IPR050382">
    <property type="entry name" value="MFS_Na/Anion_cotransporter"/>
</dbReference>
<dbReference type="Gene3D" id="1.20.1250.20">
    <property type="entry name" value="MFS general substrate transporter like domains"/>
    <property type="match status" value="2"/>
</dbReference>
<feature type="transmembrane region" description="Helical" evidence="6">
    <location>
        <begin position="45"/>
        <end position="65"/>
    </location>
</feature>
<dbReference type="InterPro" id="IPR011701">
    <property type="entry name" value="MFS"/>
</dbReference>
<dbReference type="PANTHER" id="PTHR11662">
    <property type="entry name" value="SOLUTE CARRIER FAMILY 17"/>
    <property type="match status" value="1"/>
</dbReference>
<dbReference type="InterPro" id="IPR000849">
    <property type="entry name" value="Sugar_P_transporter"/>
</dbReference>
<feature type="transmembrane region" description="Helical" evidence="6">
    <location>
        <begin position="384"/>
        <end position="403"/>
    </location>
</feature>
<evidence type="ECO:0000256" key="2">
    <source>
        <dbReference type="ARBA" id="ARBA00022475"/>
    </source>
</evidence>
<proteinExistence type="predicted"/>
<gene>
    <name evidence="8" type="ORF">EGI31_05215</name>
</gene>
<feature type="transmembrane region" description="Helical" evidence="6">
    <location>
        <begin position="355"/>
        <end position="378"/>
    </location>
</feature>
<protein>
    <submittedName>
        <fullName evidence="8">MFS transporter</fullName>
    </submittedName>
</protein>
<dbReference type="PANTHER" id="PTHR11662:SF399">
    <property type="entry name" value="FI19708P1-RELATED"/>
    <property type="match status" value="1"/>
</dbReference>
<keyword evidence="4 6" id="KW-1133">Transmembrane helix</keyword>
<evidence type="ECO:0000256" key="3">
    <source>
        <dbReference type="ARBA" id="ARBA00022692"/>
    </source>
</evidence>
<evidence type="ECO:0000313" key="9">
    <source>
        <dbReference type="Proteomes" id="UP001204144"/>
    </source>
</evidence>
<keyword evidence="2" id="KW-1003">Cell membrane</keyword>
<keyword evidence="5 6" id="KW-0472">Membrane</keyword>
<accession>A0AAE3GZX8</accession>
<organism evidence="8 9">
    <name type="scientific">Lacihabitans soyangensis</name>
    <dbReference type="NCBI Taxonomy" id="869394"/>
    <lineage>
        <taxon>Bacteria</taxon>
        <taxon>Pseudomonadati</taxon>
        <taxon>Bacteroidota</taxon>
        <taxon>Cytophagia</taxon>
        <taxon>Cytophagales</taxon>
        <taxon>Leadbetterellaceae</taxon>
        <taxon>Lacihabitans</taxon>
    </lineage>
</organism>
<dbReference type="Pfam" id="PF07690">
    <property type="entry name" value="MFS_1"/>
    <property type="match status" value="1"/>
</dbReference>
<dbReference type="AlphaFoldDB" id="A0AAE3GZX8"/>
<evidence type="ECO:0000313" key="8">
    <source>
        <dbReference type="EMBL" id="MCP9762343.1"/>
    </source>
</evidence>
<dbReference type="InterPro" id="IPR020846">
    <property type="entry name" value="MFS_dom"/>
</dbReference>
<feature type="transmembrane region" description="Helical" evidence="6">
    <location>
        <begin position="224"/>
        <end position="242"/>
    </location>
</feature>
<reference evidence="8 9" key="1">
    <citation type="submission" date="2018-11" db="EMBL/GenBank/DDBJ databases">
        <title>Novel bacteria species description.</title>
        <authorList>
            <person name="Han J.-H."/>
        </authorList>
    </citation>
    <scope>NUCLEOTIDE SEQUENCE [LARGE SCALE GENOMIC DNA]</scope>
    <source>
        <strain evidence="8 9">KCTC23259</strain>
    </source>
</reference>
<comment type="subcellular location">
    <subcellularLocation>
        <location evidence="1">Cell membrane</location>
        <topology evidence="1">Multi-pass membrane protein</topology>
    </subcellularLocation>
</comment>
<dbReference type="InterPro" id="IPR036259">
    <property type="entry name" value="MFS_trans_sf"/>
</dbReference>
<feature type="transmembrane region" description="Helical" evidence="6">
    <location>
        <begin position="7"/>
        <end position="25"/>
    </location>
</feature>
<dbReference type="CDD" id="cd17319">
    <property type="entry name" value="MFS_ExuT_GudP_like"/>
    <property type="match status" value="1"/>
</dbReference>
<dbReference type="PROSITE" id="PS50850">
    <property type="entry name" value="MFS"/>
    <property type="match status" value="1"/>
</dbReference>
<feature type="transmembrane region" description="Helical" evidence="6">
    <location>
        <begin position="135"/>
        <end position="155"/>
    </location>
</feature>
<evidence type="ECO:0000256" key="1">
    <source>
        <dbReference type="ARBA" id="ARBA00004651"/>
    </source>
</evidence>
<dbReference type="Proteomes" id="UP001204144">
    <property type="component" value="Unassembled WGS sequence"/>
</dbReference>
<evidence type="ECO:0000256" key="5">
    <source>
        <dbReference type="ARBA" id="ARBA00023136"/>
    </source>
</evidence>
<feature type="transmembrane region" description="Helical" evidence="6">
    <location>
        <begin position="77"/>
        <end position="96"/>
    </location>
</feature>
<keyword evidence="3 6" id="KW-0812">Transmembrane</keyword>
<dbReference type="EMBL" id="RJUF01000009">
    <property type="protein sequence ID" value="MCP9762343.1"/>
    <property type="molecule type" value="Genomic_DNA"/>
</dbReference>
<feature type="domain" description="Major facilitator superfamily (MFS) profile" evidence="7">
    <location>
        <begin position="7"/>
        <end position="410"/>
    </location>
</feature>
<dbReference type="SUPFAM" id="SSF103473">
    <property type="entry name" value="MFS general substrate transporter"/>
    <property type="match status" value="1"/>
</dbReference>
<evidence type="ECO:0000259" key="7">
    <source>
        <dbReference type="PROSITE" id="PS50850"/>
    </source>
</evidence>
<feature type="transmembrane region" description="Helical" evidence="6">
    <location>
        <begin position="262"/>
        <end position="285"/>
    </location>
</feature>
<dbReference type="PIRSF" id="PIRSF002808">
    <property type="entry name" value="Hexose_phosphate_transp"/>
    <property type="match status" value="1"/>
</dbReference>
<sequence>MKKRYQLVIIFVIFAIITYLDRNSISSIGDDITTELGLSDQQWGFILSAFSFAYGAFEIPTGIMVDKIGPRKTLFRIVIWWSIFTILTGFASGFYFLLIVRFLFGAGEAGAFPTISVAIARWFPTVERGRIQSIVWMGSRMGGALAPISSIWLAESFGWRGVFYIFGAMGLIWAVGWYFWFRDEPSEVKGITQEEINFIESGRSIKKVTHSVLPWKVVLKNPNLWALMGMYHCLLYGAYFYMSWMPKYLQNGRGIPKSELGWMVSLPFVMGMVGCLAGGFASDYLAKKKGLKFGRRYVGMFGLVMAGICMIIGSFSQDTSTAIIFLALGLAFKDFTLPVSWAAATDIGGTNAGSVSGTMGLAGQMGSAIMASAFGYILTQTGSYELPVRIIGLIVILGGLLWFRIDASKPLVQE</sequence>
<dbReference type="RefSeq" id="WP_255036105.1">
    <property type="nucleotide sequence ID" value="NZ_RJUF01000009.1"/>
</dbReference>
<evidence type="ECO:0000256" key="6">
    <source>
        <dbReference type="SAM" id="Phobius"/>
    </source>
</evidence>
<comment type="caution">
    <text evidence="8">The sequence shown here is derived from an EMBL/GenBank/DDBJ whole genome shotgun (WGS) entry which is preliminary data.</text>
</comment>
<dbReference type="GO" id="GO:0005886">
    <property type="term" value="C:plasma membrane"/>
    <property type="evidence" value="ECO:0007669"/>
    <property type="project" value="UniProtKB-SubCell"/>
</dbReference>
<feature type="transmembrane region" description="Helical" evidence="6">
    <location>
        <begin position="161"/>
        <end position="181"/>
    </location>
</feature>
<feature type="transmembrane region" description="Helical" evidence="6">
    <location>
        <begin position="297"/>
        <end position="316"/>
    </location>
</feature>